<evidence type="ECO:0000313" key="1">
    <source>
        <dbReference type="EMBL" id="KAJ1932377.1"/>
    </source>
</evidence>
<keyword evidence="2" id="KW-1185">Reference proteome</keyword>
<dbReference type="Proteomes" id="UP001150603">
    <property type="component" value="Unassembled WGS sequence"/>
</dbReference>
<feature type="non-terminal residue" evidence="1">
    <location>
        <position position="1"/>
    </location>
</feature>
<comment type="caution">
    <text evidence="1">The sequence shown here is derived from an EMBL/GenBank/DDBJ whole genome shotgun (WGS) entry which is preliminary data.</text>
</comment>
<accession>A0ACC1J023</accession>
<sequence>SLDSVLMGHDGWVNSVVWNNRPGAEPLLVSASLDSSVLVWHPDADAGVWGSVARLGEVGGAEQGFLGAAMSDDGMALLAHGYHGSFHMWRQAARDGRWEPAATLSGHFGSVQDVAWDPSGSYLLTVSLDQTARLFAPWIGESAEHGGWHELARPQVHGYDMRCAAFTSPFQYVSGADEKVVRVFQATQQFAAAWRAASSPDTIASQQELSLPVGASLPLLGLSNKAVEADHVRAAQQAAQGDVPGRGEFETRQTHVEAQAAASLQQQDQTATGVPTEEQLRQHTLWPEQDKLYGHPHEIFSVAATHSGRWIATSCKAAAEKHAAIRLFSATTW</sequence>
<name>A0ACC1J023_9FUNG</name>
<dbReference type="EMBL" id="JANBPW010005552">
    <property type="protein sequence ID" value="KAJ1932377.1"/>
    <property type="molecule type" value="Genomic_DNA"/>
</dbReference>
<proteinExistence type="predicted"/>
<protein>
    <submittedName>
        <fullName evidence="1">Elongator subunit elp2</fullName>
    </submittedName>
</protein>
<feature type="non-terminal residue" evidence="1">
    <location>
        <position position="333"/>
    </location>
</feature>
<gene>
    <name evidence="1" type="primary">ELP2_2</name>
    <name evidence="1" type="ORF">FBU59_006390</name>
</gene>
<evidence type="ECO:0000313" key="2">
    <source>
        <dbReference type="Proteomes" id="UP001150603"/>
    </source>
</evidence>
<reference evidence="1" key="1">
    <citation type="submission" date="2022-07" db="EMBL/GenBank/DDBJ databases">
        <title>Phylogenomic reconstructions and comparative analyses of Kickxellomycotina fungi.</title>
        <authorList>
            <person name="Reynolds N.K."/>
            <person name="Stajich J.E."/>
            <person name="Barry K."/>
            <person name="Grigoriev I.V."/>
            <person name="Crous P."/>
            <person name="Smith M.E."/>
        </authorList>
    </citation>
    <scope>NUCLEOTIDE SEQUENCE</scope>
    <source>
        <strain evidence="1">NRRL 5244</strain>
    </source>
</reference>
<organism evidence="1 2">
    <name type="scientific">Linderina macrospora</name>
    <dbReference type="NCBI Taxonomy" id="4868"/>
    <lineage>
        <taxon>Eukaryota</taxon>
        <taxon>Fungi</taxon>
        <taxon>Fungi incertae sedis</taxon>
        <taxon>Zoopagomycota</taxon>
        <taxon>Kickxellomycotina</taxon>
        <taxon>Kickxellomycetes</taxon>
        <taxon>Kickxellales</taxon>
        <taxon>Kickxellaceae</taxon>
        <taxon>Linderina</taxon>
    </lineage>
</organism>